<dbReference type="PANTHER" id="PTHR42756:SF1">
    <property type="entry name" value="TRANSCRIPTIONAL REPRESSOR OF EMRAB OPERON"/>
    <property type="match status" value="1"/>
</dbReference>
<organism evidence="5 6">
    <name type="scientific">Limnoraphis robusta CCNP1315</name>
    <dbReference type="NCBI Taxonomy" id="3110306"/>
    <lineage>
        <taxon>Bacteria</taxon>
        <taxon>Bacillati</taxon>
        <taxon>Cyanobacteriota</taxon>
        <taxon>Cyanophyceae</taxon>
        <taxon>Oscillatoriophycideae</taxon>
        <taxon>Oscillatoriales</taxon>
        <taxon>Sirenicapillariaceae</taxon>
        <taxon>Limnoraphis</taxon>
    </lineage>
</organism>
<dbReference type="Proteomes" id="UP001301728">
    <property type="component" value="Unassembled WGS sequence"/>
</dbReference>
<dbReference type="PRINTS" id="PR00598">
    <property type="entry name" value="HTHMARR"/>
</dbReference>
<sequence length="145" mass="16386">MEEILIEFVNTLDSLFKKLQEEVGNTSGVSQLTISQFQYIDAIHQLGEPTITEIAEKLSITKASVTAGINKLTQRGYVTKTQSREDKRVFRVCLTERGMQLVNAKYQALKEYGDFISAALSEDEARQFQATITKLVKLFRQTESS</sequence>
<reference evidence="5 6" key="1">
    <citation type="submission" date="2023-12" db="EMBL/GenBank/DDBJ databases">
        <title>Baltic Sea Cyanobacteria.</title>
        <authorList>
            <person name="Delbaje E."/>
            <person name="Fewer D.P."/>
            <person name="Shishido T.K."/>
        </authorList>
    </citation>
    <scope>NUCLEOTIDE SEQUENCE [LARGE SCALE GENOMIC DNA]</scope>
    <source>
        <strain evidence="5 6">CCNP 1315</strain>
    </source>
</reference>
<dbReference type="PROSITE" id="PS50995">
    <property type="entry name" value="HTH_MARR_2"/>
    <property type="match status" value="1"/>
</dbReference>
<dbReference type="SMART" id="SM00347">
    <property type="entry name" value="HTH_MARR"/>
    <property type="match status" value="1"/>
</dbReference>
<feature type="domain" description="HTH marR-type" evidence="4">
    <location>
        <begin position="1"/>
        <end position="137"/>
    </location>
</feature>
<keyword evidence="2" id="KW-0238">DNA-binding</keyword>
<evidence type="ECO:0000313" key="5">
    <source>
        <dbReference type="EMBL" id="MEA5517424.1"/>
    </source>
</evidence>
<dbReference type="InterPro" id="IPR000835">
    <property type="entry name" value="HTH_MarR-typ"/>
</dbReference>
<keyword evidence="3" id="KW-0804">Transcription</keyword>
<protein>
    <submittedName>
        <fullName evidence="5">MarR family transcriptional regulator</fullName>
    </submittedName>
</protein>
<dbReference type="Pfam" id="PF01047">
    <property type="entry name" value="MarR"/>
    <property type="match status" value="1"/>
</dbReference>
<evidence type="ECO:0000256" key="2">
    <source>
        <dbReference type="ARBA" id="ARBA00023125"/>
    </source>
</evidence>
<proteinExistence type="predicted"/>
<evidence type="ECO:0000256" key="3">
    <source>
        <dbReference type="ARBA" id="ARBA00023163"/>
    </source>
</evidence>
<dbReference type="InterPro" id="IPR036390">
    <property type="entry name" value="WH_DNA-bd_sf"/>
</dbReference>
<keyword evidence="6" id="KW-1185">Reference proteome</keyword>
<dbReference type="SUPFAM" id="SSF46785">
    <property type="entry name" value="Winged helix' DNA-binding domain"/>
    <property type="match status" value="1"/>
</dbReference>
<gene>
    <name evidence="5" type="ORF">VB854_00525</name>
</gene>
<evidence type="ECO:0000313" key="6">
    <source>
        <dbReference type="Proteomes" id="UP001301728"/>
    </source>
</evidence>
<name>A0ABU5TRC8_9CYAN</name>
<dbReference type="RefSeq" id="WP_323220173.1">
    <property type="nucleotide sequence ID" value="NZ_JAYGHT010000001.1"/>
</dbReference>
<comment type="caution">
    <text evidence="5">The sequence shown here is derived from an EMBL/GenBank/DDBJ whole genome shotgun (WGS) entry which is preliminary data.</text>
</comment>
<evidence type="ECO:0000256" key="1">
    <source>
        <dbReference type="ARBA" id="ARBA00023015"/>
    </source>
</evidence>
<dbReference type="InterPro" id="IPR036388">
    <property type="entry name" value="WH-like_DNA-bd_sf"/>
</dbReference>
<dbReference type="PANTHER" id="PTHR42756">
    <property type="entry name" value="TRANSCRIPTIONAL REGULATOR, MARR"/>
    <property type="match status" value="1"/>
</dbReference>
<dbReference type="Gene3D" id="1.10.10.10">
    <property type="entry name" value="Winged helix-like DNA-binding domain superfamily/Winged helix DNA-binding domain"/>
    <property type="match status" value="1"/>
</dbReference>
<keyword evidence="1" id="KW-0805">Transcription regulation</keyword>
<evidence type="ECO:0000259" key="4">
    <source>
        <dbReference type="PROSITE" id="PS50995"/>
    </source>
</evidence>
<dbReference type="EMBL" id="JAYGHT010000001">
    <property type="protein sequence ID" value="MEA5517424.1"/>
    <property type="molecule type" value="Genomic_DNA"/>
</dbReference>
<accession>A0ABU5TRC8</accession>